<dbReference type="CDD" id="cd00114">
    <property type="entry name" value="LIGANc"/>
    <property type="match status" value="1"/>
</dbReference>
<dbReference type="Gene3D" id="3.30.470.30">
    <property type="entry name" value="DNA ligase/mRNA capping enzyme"/>
    <property type="match status" value="1"/>
</dbReference>
<dbReference type="HAMAP" id="MF_01588">
    <property type="entry name" value="DNA_ligase_A"/>
    <property type="match status" value="1"/>
</dbReference>
<keyword evidence="6 10" id="KW-0460">Magnesium</keyword>
<evidence type="ECO:0000256" key="5">
    <source>
        <dbReference type="ARBA" id="ARBA00022833"/>
    </source>
</evidence>
<dbReference type="RefSeq" id="WP_405311550.1">
    <property type="nucleotide sequence ID" value="NZ_CP088155.1"/>
</dbReference>
<feature type="binding site" evidence="10">
    <location>
        <begin position="87"/>
        <end position="88"/>
    </location>
    <ligand>
        <name>NAD(+)</name>
        <dbReference type="ChEBI" id="CHEBI:57540"/>
    </ligand>
</feature>
<dbReference type="Gene3D" id="2.40.50.140">
    <property type="entry name" value="Nucleic acid-binding proteins"/>
    <property type="match status" value="1"/>
</dbReference>
<feature type="binding site" evidence="10">
    <location>
        <position position="423"/>
    </location>
    <ligand>
        <name>Zn(2+)</name>
        <dbReference type="ChEBI" id="CHEBI:29105"/>
    </ligand>
</feature>
<feature type="binding site" evidence="10">
    <location>
        <position position="408"/>
    </location>
    <ligand>
        <name>Zn(2+)</name>
        <dbReference type="ChEBI" id="CHEBI:29105"/>
    </ligand>
</feature>
<sequence>MDNTKIKKEILDLQKKINEWDNAYYNLDSPIVSDEIYDTEINKLIKLEKQYASLFTYEELKNSPTQKINASSLTIFKKVNHDYPMLSLNKAYSLEEIQKFIDNIKKNTLDYSLFIEPKIDGLSISLKYHNGKLIQALTRGDGLVGEDVTQNALQISDIPKEIDYKKDLEVRGEVYLSLSIFNELNNNLKLKGNIPFSNPRNAAAGTLRQLDPKIVAKRNLSAFLYYIINHQEHNIKTMNETFMFLQKYNFKTTNIYKVLTSLDEIEKYINDFKNQKLLLDYETDGIVIKLNELKYYDMLGQTQKFPHWAIAFKYEPNIAETKIKSIFVTIGRTGLVTYNCSLDPTQISGSIVEYATLNNYNYVKELNLNVNDKVYVKKAGEIIPCIIGLVSYKNKIDVYPHIDKCPYCNSLLYNANNYLEEYCLNRNCPEINKRKLIHFASKDCMNFFSMGEKIINKFIQLGYLNSVTDFYTLKEYIASLTKLDNFGPKSILKILDSIEKSRENSLESLLFGLSIKHIGQKVATFIASKVLKLSNFLTYNFDLLISYNEIGEKIIGSLKQWVSEQENINIVNKLIDLGLDLKYKSNIKSKTFENISFVITGTLSKPRNYFEQIIKTNNGNIMNAISKKTTYLLCGDDAGSKLKKAKELNIKIISEDEFYNLLKTNESK</sequence>
<dbReference type="Gene3D" id="1.10.287.610">
    <property type="entry name" value="Helix hairpin bin"/>
    <property type="match status" value="1"/>
</dbReference>
<keyword evidence="8 10" id="KW-0234">DNA repair</keyword>
<dbReference type="SMART" id="SM00532">
    <property type="entry name" value="LIGANc"/>
    <property type="match status" value="1"/>
</dbReference>
<comment type="function">
    <text evidence="10">DNA ligase that catalyzes the formation of phosphodiester linkages between 5'-phosphoryl and 3'-hydroxyl groups in double-stranded DNA using NAD as a coenzyme and as the energy source for the reaction. It is essential for DNA replication and repair of damaged DNA.</text>
</comment>
<dbReference type="CDD" id="cd17748">
    <property type="entry name" value="BRCT_DNA_ligase_like"/>
    <property type="match status" value="1"/>
</dbReference>
<feature type="active site" description="N6-AMP-lysine intermediate" evidence="10">
    <location>
        <position position="118"/>
    </location>
</feature>
<evidence type="ECO:0000313" key="12">
    <source>
        <dbReference type="EMBL" id="WYM97224.1"/>
    </source>
</evidence>
<feature type="binding site" evidence="10">
    <location>
        <position position="313"/>
    </location>
    <ligand>
        <name>NAD(+)</name>
        <dbReference type="ChEBI" id="CHEBI:57540"/>
    </ligand>
</feature>
<dbReference type="InterPro" id="IPR041663">
    <property type="entry name" value="DisA/LigA_HHH"/>
</dbReference>
<dbReference type="Pfam" id="PF12826">
    <property type="entry name" value="HHH_2"/>
    <property type="match status" value="1"/>
</dbReference>
<evidence type="ECO:0000259" key="11">
    <source>
        <dbReference type="PROSITE" id="PS50172"/>
    </source>
</evidence>
<dbReference type="Gene3D" id="3.40.50.10190">
    <property type="entry name" value="BRCT domain"/>
    <property type="match status" value="1"/>
</dbReference>
<dbReference type="InterPro" id="IPR010994">
    <property type="entry name" value="RuvA_2-like"/>
</dbReference>
<dbReference type="InterPro" id="IPR018239">
    <property type="entry name" value="DNA_ligase_AS"/>
</dbReference>
<dbReference type="PROSITE" id="PS01055">
    <property type="entry name" value="DNA_LIGASE_N1"/>
    <property type="match status" value="1"/>
</dbReference>
<keyword evidence="5 10" id="KW-0862">Zinc</keyword>
<dbReference type="SUPFAM" id="SSF50249">
    <property type="entry name" value="Nucleic acid-binding proteins"/>
    <property type="match status" value="1"/>
</dbReference>
<dbReference type="EMBL" id="CP088155">
    <property type="protein sequence ID" value="WYM97224.1"/>
    <property type="molecule type" value="Genomic_DNA"/>
</dbReference>
<evidence type="ECO:0000256" key="3">
    <source>
        <dbReference type="ARBA" id="ARBA00022723"/>
    </source>
</evidence>
<reference evidence="12" key="1">
    <citation type="submission" date="2021-11" db="EMBL/GenBank/DDBJ databases">
        <title>The first genome sequence of unculturable Mycoplasma faucium obtained by de novo assembly of metagenomic reads.</title>
        <authorList>
            <person name="Sabat A.J."/>
            <person name="Bathoorn E."/>
            <person name="Akkerboom V."/>
            <person name="Friedrich A.W."/>
        </authorList>
    </citation>
    <scope>NUCLEOTIDE SEQUENCE [LARGE SCALE GENOMIC DNA]</scope>
    <source>
        <strain evidence="12">UMCG-MFM1</strain>
    </source>
</reference>
<evidence type="ECO:0000256" key="9">
    <source>
        <dbReference type="ARBA" id="ARBA00034005"/>
    </source>
</evidence>
<evidence type="ECO:0000313" key="13">
    <source>
        <dbReference type="Proteomes" id="UP001622612"/>
    </source>
</evidence>
<keyword evidence="2 10" id="KW-0235">DNA replication</keyword>
<evidence type="ECO:0000256" key="2">
    <source>
        <dbReference type="ARBA" id="ARBA00022705"/>
    </source>
</evidence>
<keyword evidence="10" id="KW-0464">Manganese</keyword>
<dbReference type="InterPro" id="IPR036420">
    <property type="entry name" value="BRCT_dom_sf"/>
</dbReference>
<evidence type="ECO:0000256" key="7">
    <source>
        <dbReference type="ARBA" id="ARBA00023027"/>
    </source>
</evidence>
<keyword evidence="7 10" id="KW-0520">NAD</keyword>
<comment type="cofactor">
    <cofactor evidence="10">
        <name>Mg(2+)</name>
        <dbReference type="ChEBI" id="CHEBI:18420"/>
    </cofactor>
    <cofactor evidence="10">
        <name>Mn(2+)</name>
        <dbReference type="ChEBI" id="CHEBI:29035"/>
    </cofactor>
</comment>
<evidence type="ECO:0000256" key="8">
    <source>
        <dbReference type="ARBA" id="ARBA00023204"/>
    </source>
</evidence>
<comment type="similarity">
    <text evidence="10">Belongs to the NAD-dependent DNA ligase family. LigA subfamily.</text>
</comment>
<keyword evidence="1 10" id="KW-0436">Ligase</keyword>
<dbReference type="InterPro" id="IPR001679">
    <property type="entry name" value="DNA_ligase"/>
</dbReference>
<evidence type="ECO:0000256" key="1">
    <source>
        <dbReference type="ARBA" id="ARBA00022598"/>
    </source>
</evidence>
<name>A0ABZ2TL79_9BACT</name>
<proteinExistence type="inferred from homology"/>
<evidence type="ECO:0000256" key="10">
    <source>
        <dbReference type="HAMAP-Rule" id="MF_01588"/>
    </source>
</evidence>
<keyword evidence="4 10" id="KW-0227">DNA damage</keyword>
<dbReference type="Proteomes" id="UP001622612">
    <property type="component" value="Chromosome"/>
</dbReference>
<dbReference type="SUPFAM" id="SSF47781">
    <property type="entry name" value="RuvA domain 2-like"/>
    <property type="match status" value="1"/>
</dbReference>
<feature type="domain" description="BRCT" evidence="11">
    <location>
        <begin position="587"/>
        <end position="668"/>
    </location>
</feature>
<accession>A0ABZ2TL79</accession>
<organism evidence="12 13">
    <name type="scientific">Metamycoplasma faucium</name>
    <dbReference type="NCBI Taxonomy" id="56142"/>
    <lineage>
        <taxon>Bacteria</taxon>
        <taxon>Bacillati</taxon>
        <taxon>Mycoplasmatota</taxon>
        <taxon>Mycoplasmoidales</taxon>
        <taxon>Metamycoplasmataceae</taxon>
        <taxon>Metamycoplasma</taxon>
    </lineage>
</organism>
<keyword evidence="13" id="KW-1185">Reference proteome</keyword>
<comment type="catalytic activity">
    <reaction evidence="9 10">
        <text>NAD(+) + (deoxyribonucleotide)n-3'-hydroxyl + 5'-phospho-(deoxyribonucleotide)m = (deoxyribonucleotide)n+m + AMP + beta-nicotinamide D-nucleotide.</text>
        <dbReference type="EC" id="6.5.1.2"/>
    </reaction>
</comment>
<dbReference type="Pfam" id="PF01653">
    <property type="entry name" value="DNA_ligase_aden"/>
    <property type="match status" value="1"/>
</dbReference>
<dbReference type="InterPro" id="IPR004150">
    <property type="entry name" value="NAD_DNA_ligase_OB"/>
</dbReference>
<dbReference type="SUPFAM" id="SSF52113">
    <property type="entry name" value="BRCT domain"/>
    <property type="match status" value="1"/>
</dbReference>
<feature type="binding site" evidence="10">
    <location>
        <begin position="34"/>
        <end position="38"/>
    </location>
    <ligand>
        <name>NAD(+)</name>
        <dbReference type="ChEBI" id="CHEBI:57540"/>
    </ligand>
</feature>
<dbReference type="EC" id="6.5.1.2" evidence="10"/>
<dbReference type="NCBIfam" id="NF005932">
    <property type="entry name" value="PRK07956.1"/>
    <property type="match status" value="1"/>
</dbReference>
<feature type="binding site" evidence="10">
    <location>
        <position position="405"/>
    </location>
    <ligand>
        <name>Zn(2+)</name>
        <dbReference type="ChEBI" id="CHEBI:29105"/>
    </ligand>
</feature>
<feature type="binding site" evidence="10">
    <location>
        <position position="173"/>
    </location>
    <ligand>
        <name>NAD(+)</name>
        <dbReference type="ChEBI" id="CHEBI:57540"/>
    </ligand>
</feature>
<evidence type="ECO:0000256" key="4">
    <source>
        <dbReference type="ARBA" id="ARBA00022763"/>
    </source>
</evidence>
<dbReference type="NCBIfam" id="TIGR00575">
    <property type="entry name" value="dnlj"/>
    <property type="match status" value="1"/>
</dbReference>
<gene>
    <name evidence="10 12" type="primary">ligA</name>
    <name evidence="12" type="ORF">LQ356_03425</name>
</gene>
<dbReference type="InterPro" id="IPR013839">
    <property type="entry name" value="DNAligase_adenylation"/>
</dbReference>
<dbReference type="PIRSF" id="PIRSF001604">
    <property type="entry name" value="LigA"/>
    <property type="match status" value="1"/>
</dbReference>
<dbReference type="SUPFAM" id="SSF56091">
    <property type="entry name" value="DNA ligase/mRNA capping enzyme, catalytic domain"/>
    <property type="match status" value="1"/>
</dbReference>
<dbReference type="SMART" id="SM00292">
    <property type="entry name" value="BRCT"/>
    <property type="match status" value="1"/>
</dbReference>
<feature type="binding site" evidence="10">
    <location>
        <position position="289"/>
    </location>
    <ligand>
        <name>NAD(+)</name>
        <dbReference type="ChEBI" id="CHEBI:57540"/>
    </ligand>
</feature>
<dbReference type="GO" id="GO:0003911">
    <property type="term" value="F:DNA ligase (NAD+) activity"/>
    <property type="evidence" value="ECO:0007669"/>
    <property type="project" value="UniProtKB-EC"/>
</dbReference>
<dbReference type="PROSITE" id="PS50172">
    <property type="entry name" value="BRCT"/>
    <property type="match status" value="1"/>
</dbReference>
<dbReference type="InterPro" id="IPR013840">
    <property type="entry name" value="DNAligase_N"/>
</dbReference>
<dbReference type="Pfam" id="PF00533">
    <property type="entry name" value="BRCT"/>
    <property type="match status" value="1"/>
</dbReference>
<evidence type="ECO:0000256" key="6">
    <source>
        <dbReference type="ARBA" id="ARBA00022842"/>
    </source>
</evidence>
<feature type="binding site" evidence="10">
    <location>
        <position position="428"/>
    </location>
    <ligand>
        <name>Zn(2+)</name>
        <dbReference type="ChEBI" id="CHEBI:29105"/>
    </ligand>
</feature>
<feature type="binding site" evidence="10">
    <location>
        <position position="139"/>
    </location>
    <ligand>
        <name>NAD(+)</name>
        <dbReference type="ChEBI" id="CHEBI:57540"/>
    </ligand>
</feature>
<dbReference type="InterPro" id="IPR001357">
    <property type="entry name" value="BRCT_dom"/>
</dbReference>
<dbReference type="InterPro" id="IPR012340">
    <property type="entry name" value="NA-bd_OB-fold"/>
</dbReference>
<dbReference type="Gene3D" id="1.10.150.20">
    <property type="entry name" value="5' to 3' exonuclease, C-terminal subdomain"/>
    <property type="match status" value="2"/>
</dbReference>
<dbReference type="Pfam" id="PF03120">
    <property type="entry name" value="OB_DNA_ligase"/>
    <property type="match status" value="1"/>
</dbReference>
<feature type="binding site" evidence="10">
    <location>
        <position position="116"/>
    </location>
    <ligand>
        <name>NAD(+)</name>
        <dbReference type="ChEBI" id="CHEBI:57540"/>
    </ligand>
</feature>
<keyword evidence="3 10" id="KW-0479">Metal-binding</keyword>
<protein>
    <recommendedName>
        <fullName evidence="10">DNA ligase</fullName>
        <ecNumber evidence="10">6.5.1.2</ecNumber>
    </recommendedName>
    <alternativeName>
        <fullName evidence="10">Polydeoxyribonucleotide synthase [NAD(+)]</fullName>
    </alternativeName>
</protein>